<gene>
    <name evidence="1" type="ORF">MA16_Dca004661</name>
</gene>
<evidence type="ECO:0000313" key="2">
    <source>
        <dbReference type="Proteomes" id="UP000233837"/>
    </source>
</evidence>
<sequence>MNLQGYKSATKLSKMYKLKSQVKPQGQLVKESVNHRLTGLGFTALGPSAQNKPSEN</sequence>
<name>A0A2I0VNQ8_9ASPA</name>
<dbReference type="EMBL" id="KZ503378">
    <property type="protein sequence ID" value="PKU65046.1"/>
    <property type="molecule type" value="Genomic_DNA"/>
</dbReference>
<keyword evidence="2" id="KW-1185">Reference proteome</keyword>
<reference evidence="1 2" key="2">
    <citation type="journal article" date="2017" name="Nature">
        <title>The Apostasia genome and the evolution of orchids.</title>
        <authorList>
            <person name="Zhang G.Q."/>
            <person name="Liu K.W."/>
            <person name="Li Z."/>
            <person name="Lohaus R."/>
            <person name="Hsiao Y.Y."/>
            <person name="Niu S.C."/>
            <person name="Wang J.Y."/>
            <person name="Lin Y.C."/>
            <person name="Xu Q."/>
            <person name="Chen L.J."/>
            <person name="Yoshida K."/>
            <person name="Fujiwara S."/>
            <person name="Wang Z.W."/>
            <person name="Zhang Y.Q."/>
            <person name="Mitsuda N."/>
            <person name="Wang M."/>
            <person name="Liu G.H."/>
            <person name="Pecoraro L."/>
            <person name="Huang H.X."/>
            <person name="Xiao X.J."/>
            <person name="Lin M."/>
            <person name="Wu X.Y."/>
            <person name="Wu W.L."/>
            <person name="Chen Y.Y."/>
            <person name="Chang S.B."/>
            <person name="Sakamoto S."/>
            <person name="Ohme-Takagi M."/>
            <person name="Yagi M."/>
            <person name="Zeng S.J."/>
            <person name="Shen C.Y."/>
            <person name="Yeh C.M."/>
            <person name="Luo Y.B."/>
            <person name="Tsai W.C."/>
            <person name="Van de Peer Y."/>
            <person name="Liu Z.J."/>
        </authorList>
    </citation>
    <scope>NUCLEOTIDE SEQUENCE [LARGE SCALE GENOMIC DNA]</scope>
    <source>
        <tissue evidence="1">The whole plant</tissue>
    </source>
</reference>
<dbReference type="AlphaFoldDB" id="A0A2I0VNQ8"/>
<reference evidence="1 2" key="1">
    <citation type="journal article" date="2016" name="Sci. Rep.">
        <title>The Dendrobium catenatum Lindl. genome sequence provides insights into polysaccharide synthase, floral development and adaptive evolution.</title>
        <authorList>
            <person name="Zhang G.Q."/>
            <person name="Xu Q."/>
            <person name="Bian C."/>
            <person name="Tsai W.C."/>
            <person name="Yeh C.M."/>
            <person name="Liu K.W."/>
            <person name="Yoshida K."/>
            <person name="Zhang L.S."/>
            <person name="Chang S.B."/>
            <person name="Chen F."/>
            <person name="Shi Y."/>
            <person name="Su Y.Y."/>
            <person name="Zhang Y.Q."/>
            <person name="Chen L.J."/>
            <person name="Yin Y."/>
            <person name="Lin M."/>
            <person name="Huang H."/>
            <person name="Deng H."/>
            <person name="Wang Z.W."/>
            <person name="Zhu S.L."/>
            <person name="Zhao X."/>
            <person name="Deng C."/>
            <person name="Niu S.C."/>
            <person name="Huang J."/>
            <person name="Wang M."/>
            <person name="Liu G.H."/>
            <person name="Yang H.J."/>
            <person name="Xiao X.J."/>
            <person name="Hsiao Y.Y."/>
            <person name="Wu W.L."/>
            <person name="Chen Y.Y."/>
            <person name="Mitsuda N."/>
            <person name="Ohme-Takagi M."/>
            <person name="Luo Y.B."/>
            <person name="Van de Peer Y."/>
            <person name="Liu Z.J."/>
        </authorList>
    </citation>
    <scope>NUCLEOTIDE SEQUENCE [LARGE SCALE GENOMIC DNA]</scope>
    <source>
        <tissue evidence="1">The whole plant</tissue>
    </source>
</reference>
<organism evidence="1 2">
    <name type="scientific">Dendrobium catenatum</name>
    <dbReference type="NCBI Taxonomy" id="906689"/>
    <lineage>
        <taxon>Eukaryota</taxon>
        <taxon>Viridiplantae</taxon>
        <taxon>Streptophyta</taxon>
        <taxon>Embryophyta</taxon>
        <taxon>Tracheophyta</taxon>
        <taxon>Spermatophyta</taxon>
        <taxon>Magnoliopsida</taxon>
        <taxon>Liliopsida</taxon>
        <taxon>Asparagales</taxon>
        <taxon>Orchidaceae</taxon>
        <taxon>Epidendroideae</taxon>
        <taxon>Malaxideae</taxon>
        <taxon>Dendrobiinae</taxon>
        <taxon>Dendrobium</taxon>
    </lineage>
</organism>
<accession>A0A2I0VNQ8</accession>
<proteinExistence type="predicted"/>
<protein>
    <submittedName>
        <fullName evidence="1">Uncharacterized protein</fullName>
    </submittedName>
</protein>
<evidence type="ECO:0000313" key="1">
    <source>
        <dbReference type="EMBL" id="PKU65046.1"/>
    </source>
</evidence>
<dbReference type="Proteomes" id="UP000233837">
    <property type="component" value="Unassembled WGS sequence"/>
</dbReference>